<gene>
    <name evidence="2" type="ORF">GCM10010094_75480</name>
</gene>
<evidence type="ECO:0000313" key="2">
    <source>
        <dbReference type="EMBL" id="GGL03479.1"/>
    </source>
</evidence>
<organism evidence="2 3">
    <name type="scientific">Streptomyces flaveus</name>
    <dbReference type="NCBI Taxonomy" id="66370"/>
    <lineage>
        <taxon>Bacteria</taxon>
        <taxon>Bacillati</taxon>
        <taxon>Actinomycetota</taxon>
        <taxon>Actinomycetes</taxon>
        <taxon>Kitasatosporales</taxon>
        <taxon>Streptomycetaceae</taxon>
        <taxon>Streptomyces</taxon>
        <taxon>Streptomyces aurantiacus group</taxon>
    </lineage>
</organism>
<keyword evidence="3" id="KW-1185">Reference proteome</keyword>
<name>A0A917REB1_9ACTN</name>
<dbReference type="EMBL" id="BMPQ01000029">
    <property type="protein sequence ID" value="GGL03479.1"/>
    <property type="molecule type" value="Genomic_DNA"/>
</dbReference>
<evidence type="ECO:0000256" key="1">
    <source>
        <dbReference type="SAM" id="MobiDB-lite"/>
    </source>
</evidence>
<proteinExistence type="predicted"/>
<dbReference type="Proteomes" id="UP000637788">
    <property type="component" value="Unassembled WGS sequence"/>
</dbReference>
<accession>A0A917REB1</accession>
<comment type="caution">
    <text evidence="2">The sequence shown here is derived from an EMBL/GenBank/DDBJ whole genome shotgun (WGS) entry which is preliminary data.</text>
</comment>
<evidence type="ECO:0000313" key="3">
    <source>
        <dbReference type="Proteomes" id="UP000637788"/>
    </source>
</evidence>
<dbReference type="AlphaFoldDB" id="A0A917REB1"/>
<feature type="region of interest" description="Disordered" evidence="1">
    <location>
        <begin position="1"/>
        <end position="26"/>
    </location>
</feature>
<reference evidence="2" key="2">
    <citation type="submission" date="2020-09" db="EMBL/GenBank/DDBJ databases">
        <authorList>
            <person name="Sun Q."/>
            <person name="Ohkuma M."/>
        </authorList>
    </citation>
    <scope>NUCLEOTIDE SEQUENCE</scope>
    <source>
        <strain evidence="2">JCM 3035</strain>
    </source>
</reference>
<protein>
    <submittedName>
        <fullName evidence="2">Uncharacterized protein</fullName>
    </submittedName>
</protein>
<sequence length="133" mass="15192">MYRQPQLPLDMSEGEQIQLRDGPSPNRSSLDERFAAFHASHPWILEALEELAAQWVAEGGGQIGIKALFEHLRWSSPYLEGGEPFRLNNNYTSRYARLLCARHPEWAGVFQLRSLRTSGAENYLALDARDHLK</sequence>
<reference evidence="2" key="1">
    <citation type="journal article" date="2014" name="Int. J. Syst. Evol. Microbiol.">
        <title>Complete genome sequence of Corynebacterium casei LMG S-19264T (=DSM 44701T), isolated from a smear-ripened cheese.</title>
        <authorList>
            <consortium name="US DOE Joint Genome Institute (JGI-PGF)"/>
            <person name="Walter F."/>
            <person name="Albersmeier A."/>
            <person name="Kalinowski J."/>
            <person name="Ruckert C."/>
        </authorList>
    </citation>
    <scope>NUCLEOTIDE SEQUENCE</scope>
    <source>
        <strain evidence="2">JCM 3035</strain>
    </source>
</reference>